<comment type="caution">
    <text evidence="2">The sequence shown here is derived from an EMBL/GenBank/DDBJ whole genome shotgun (WGS) entry which is preliminary data.</text>
</comment>
<evidence type="ECO:0000313" key="2">
    <source>
        <dbReference type="EMBL" id="NOJ78009.1"/>
    </source>
</evidence>
<dbReference type="AlphaFoldDB" id="A0A7Y4IF89"/>
<gene>
    <name evidence="2" type="ORF">HNV28_06580</name>
</gene>
<dbReference type="Proteomes" id="UP000533080">
    <property type="component" value="Unassembled WGS sequence"/>
</dbReference>
<name>A0A7Y4IF89_MYXXA</name>
<feature type="transmembrane region" description="Helical" evidence="1">
    <location>
        <begin position="59"/>
        <end position="77"/>
    </location>
</feature>
<sequence length="214" mass="23234">MCIIPGTQEVVTNMLAHHPPQLVALSPAPSTLAEGATPPWPPPPLRVQPKPPAHYQGTTNTLIIGIGLPLLGAYALYENERAVAMVGFIGGLVAWLFAALRFSQENKARQHNQAEHAEHVRRAILTWARITDSAIVEQVPDSDGRITHYLLDLHVTPWHPSHPAPRKVPLRLRVPVAHGPHVVPGAYLGVLSDPEAAWVVPQSLLTLQGAQLPL</sequence>
<reference evidence="2 3" key="1">
    <citation type="submission" date="2020-05" db="EMBL/GenBank/DDBJ databases">
        <authorList>
            <person name="Whitworth D."/>
        </authorList>
    </citation>
    <scope>NUCLEOTIDE SEQUENCE [LARGE SCALE GENOMIC DNA]</scope>
    <source>
        <strain evidence="2 3">AM005</strain>
    </source>
</reference>
<keyword evidence="1" id="KW-0472">Membrane</keyword>
<protein>
    <submittedName>
        <fullName evidence="2">Uncharacterized protein</fullName>
    </submittedName>
</protein>
<keyword evidence="1" id="KW-0812">Transmembrane</keyword>
<keyword evidence="1" id="KW-1133">Transmembrane helix</keyword>
<evidence type="ECO:0000313" key="3">
    <source>
        <dbReference type="Proteomes" id="UP000533080"/>
    </source>
</evidence>
<feature type="transmembrane region" description="Helical" evidence="1">
    <location>
        <begin position="83"/>
        <end position="102"/>
    </location>
</feature>
<proteinExistence type="predicted"/>
<accession>A0A7Y4IF89</accession>
<evidence type="ECO:0000256" key="1">
    <source>
        <dbReference type="SAM" id="Phobius"/>
    </source>
</evidence>
<dbReference type="EMBL" id="JABFNT010000015">
    <property type="protein sequence ID" value="NOJ78009.1"/>
    <property type="molecule type" value="Genomic_DNA"/>
</dbReference>
<organism evidence="2 3">
    <name type="scientific">Myxococcus xanthus</name>
    <dbReference type="NCBI Taxonomy" id="34"/>
    <lineage>
        <taxon>Bacteria</taxon>
        <taxon>Pseudomonadati</taxon>
        <taxon>Myxococcota</taxon>
        <taxon>Myxococcia</taxon>
        <taxon>Myxococcales</taxon>
        <taxon>Cystobacterineae</taxon>
        <taxon>Myxococcaceae</taxon>
        <taxon>Myxococcus</taxon>
    </lineage>
</organism>